<keyword evidence="5" id="KW-1185">Reference proteome</keyword>
<dbReference type="InterPro" id="IPR050417">
    <property type="entry name" value="Sugar_Epim/Isomerase"/>
</dbReference>
<dbReference type="Proteomes" id="UP000663629">
    <property type="component" value="Plasmid p1"/>
</dbReference>
<dbReference type="SUPFAM" id="SSF51658">
    <property type="entry name" value="Xylose isomerase-like"/>
    <property type="match status" value="1"/>
</dbReference>
<reference evidence="4 5" key="1">
    <citation type="submission" date="2021-02" db="EMBL/GenBank/DDBJ databases">
        <title>Paracoccus methylovroum sp.nov., a new methanol and methylamine utilizing methylotrophic denitrifer.</title>
        <authorList>
            <person name="Timsy T."/>
            <person name="Behrendt U."/>
            <person name="Ulrich A."/>
            <person name="Spanner T."/>
            <person name="Foesel B.U."/>
            <person name="Horn M.A."/>
            <person name="Kolb S."/>
        </authorList>
    </citation>
    <scope>NUCLEOTIDE SEQUENCE [LARGE SCALE GENOMIC DNA]</scope>
    <source>
        <strain evidence="4 5">H4-D09</strain>
        <plasmid evidence="4 5">p1</plasmid>
    </source>
</reference>
<dbReference type="PANTHER" id="PTHR43489">
    <property type="entry name" value="ISOMERASE"/>
    <property type="match status" value="1"/>
</dbReference>
<feature type="domain" description="Xylose isomerase-like TIM barrel" evidence="3">
    <location>
        <begin position="20"/>
        <end position="248"/>
    </location>
</feature>
<dbReference type="PIRSF" id="PIRSF006241">
    <property type="entry name" value="HyI"/>
    <property type="match status" value="1"/>
</dbReference>
<evidence type="ECO:0000256" key="1">
    <source>
        <dbReference type="ARBA" id="ARBA00023235"/>
    </source>
</evidence>
<protein>
    <submittedName>
        <fullName evidence="4">TIM barrel protein</fullName>
    </submittedName>
</protein>
<accession>A0ABX7JKZ0</accession>
<name>A0ABX7JKZ0_9RHOB</name>
<dbReference type="Pfam" id="PF01261">
    <property type="entry name" value="AP_endonuc_2"/>
    <property type="match status" value="1"/>
</dbReference>
<comment type="similarity">
    <text evidence="2">Belongs to the hyi family.</text>
</comment>
<dbReference type="Gene3D" id="3.20.20.150">
    <property type="entry name" value="Divalent-metal-dependent TIM barrel enzymes"/>
    <property type="match status" value="1"/>
</dbReference>
<dbReference type="InterPro" id="IPR036237">
    <property type="entry name" value="Xyl_isomerase-like_sf"/>
</dbReference>
<dbReference type="InterPro" id="IPR026040">
    <property type="entry name" value="HyI-like"/>
</dbReference>
<proteinExistence type="inferred from homology"/>
<keyword evidence="4" id="KW-0614">Plasmid</keyword>
<sequence length="260" mass="28620">MRFSANLGFLWADLPLPQAIRAAACAGFDAVECHWPHEVPPEQVAAELRETGLPMLGINTRRGNPGENGLSALPGREAEARAEIGRTLDYAAAIGCPAVHVMAGFAEGQAAERAFRANLDHACRLARPLGITILIEPLNRYDAPGYFLTGSDQAARIIEAAGHDNLRLMFDCYHLQIMEGDISRRLRAHRDILGHVQIASVPDRGAPDRGELDYRHICAVLEDLGWTRPIGAEYRPDRPTDETLGWLHERRLVAKQARVG</sequence>
<organism evidence="4 5">
    <name type="scientific">Paracoccus methylovorus</name>
    <dbReference type="NCBI Taxonomy" id="2812658"/>
    <lineage>
        <taxon>Bacteria</taxon>
        <taxon>Pseudomonadati</taxon>
        <taxon>Pseudomonadota</taxon>
        <taxon>Alphaproteobacteria</taxon>
        <taxon>Rhodobacterales</taxon>
        <taxon>Paracoccaceae</taxon>
        <taxon>Paracoccus</taxon>
    </lineage>
</organism>
<dbReference type="PANTHER" id="PTHR43489:SF6">
    <property type="entry name" value="HYDROXYPYRUVATE ISOMERASE-RELATED"/>
    <property type="match status" value="1"/>
</dbReference>
<keyword evidence="1 2" id="KW-0413">Isomerase</keyword>
<dbReference type="EMBL" id="CP070369">
    <property type="protein sequence ID" value="QRZ14630.1"/>
    <property type="molecule type" value="Genomic_DNA"/>
</dbReference>
<gene>
    <name evidence="4" type="ORF">JWJ88_13050</name>
</gene>
<evidence type="ECO:0000259" key="3">
    <source>
        <dbReference type="Pfam" id="PF01261"/>
    </source>
</evidence>
<evidence type="ECO:0000256" key="2">
    <source>
        <dbReference type="PIRNR" id="PIRNR006241"/>
    </source>
</evidence>
<evidence type="ECO:0000313" key="5">
    <source>
        <dbReference type="Proteomes" id="UP000663629"/>
    </source>
</evidence>
<geneLocation type="plasmid" evidence="4 5">
    <name>p1</name>
</geneLocation>
<evidence type="ECO:0000313" key="4">
    <source>
        <dbReference type="EMBL" id="QRZ14630.1"/>
    </source>
</evidence>
<dbReference type="InterPro" id="IPR013022">
    <property type="entry name" value="Xyl_isomerase-like_TIM-brl"/>
</dbReference>